<dbReference type="PANTHER" id="PTHR43297:SF2">
    <property type="entry name" value="DIPEPTIDE TRANSPORT ATP-BINDING PROTEIN DPPD"/>
    <property type="match status" value="1"/>
</dbReference>
<evidence type="ECO:0000259" key="13">
    <source>
        <dbReference type="PROSITE" id="PS50893"/>
    </source>
</evidence>
<keyword evidence="6 11" id="KW-0812">Transmembrane</keyword>
<dbReference type="Gene3D" id="3.40.50.300">
    <property type="entry name" value="P-loop containing nucleotide triphosphate hydrolases"/>
    <property type="match status" value="1"/>
</dbReference>
<evidence type="ECO:0000313" key="15">
    <source>
        <dbReference type="EMBL" id="RIJ51030.1"/>
    </source>
</evidence>
<feature type="domain" description="ABC transmembrane type-1" evidence="14">
    <location>
        <begin position="91"/>
        <end position="281"/>
    </location>
</feature>
<keyword evidence="16" id="KW-1185">Reference proteome</keyword>
<feature type="transmembrane region" description="Helical" evidence="11">
    <location>
        <begin position="139"/>
        <end position="166"/>
    </location>
</feature>
<dbReference type="SUPFAM" id="SSF52540">
    <property type="entry name" value="P-loop containing nucleoside triphosphate hydrolases"/>
    <property type="match status" value="1"/>
</dbReference>
<proteinExistence type="inferred from homology"/>
<keyword evidence="7" id="KW-0547">Nucleotide-binding</keyword>
<evidence type="ECO:0000256" key="1">
    <source>
        <dbReference type="ARBA" id="ARBA00004141"/>
    </source>
</evidence>
<keyword evidence="4 11" id="KW-0813">Transport</keyword>
<dbReference type="InterPro" id="IPR003439">
    <property type="entry name" value="ABC_transporter-like_ATP-bd"/>
</dbReference>
<evidence type="ECO:0000259" key="14">
    <source>
        <dbReference type="PROSITE" id="PS50928"/>
    </source>
</evidence>
<dbReference type="SUPFAM" id="SSF161098">
    <property type="entry name" value="MetI-like"/>
    <property type="match status" value="1"/>
</dbReference>
<evidence type="ECO:0000256" key="11">
    <source>
        <dbReference type="RuleBase" id="RU363032"/>
    </source>
</evidence>
<keyword evidence="9 11" id="KW-1133">Transmembrane helix</keyword>
<dbReference type="InterPro" id="IPR050388">
    <property type="entry name" value="ABC_Ni/Peptide_Import"/>
</dbReference>
<evidence type="ECO:0000313" key="16">
    <source>
        <dbReference type="Proteomes" id="UP000266484"/>
    </source>
</evidence>
<protein>
    <submittedName>
        <fullName evidence="15">ATP-binding cassette domain-containing protein</fullName>
    </submittedName>
</protein>
<dbReference type="OrthoDB" id="3677453at2"/>
<accession>A0A399T3R7</accession>
<keyword evidence="8 15" id="KW-0067">ATP-binding</keyword>
<organism evidence="15 16">
    <name type="scientific">Clavibacter lycopersici</name>
    <dbReference type="NCBI Taxonomy" id="2301718"/>
    <lineage>
        <taxon>Bacteria</taxon>
        <taxon>Bacillati</taxon>
        <taxon>Actinomycetota</taxon>
        <taxon>Actinomycetes</taxon>
        <taxon>Micrococcales</taxon>
        <taxon>Microbacteriaceae</taxon>
        <taxon>Clavibacter</taxon>
    </lineage>
</organism>
<dbReference type="InterPro" id="IPR017871">
    <property type="entry name" value="ABC_transporter-like_CS"/>
</dbReference>
<comment type="similarity">
    <text evidence="3">Belongs to the ABC transporter superfamily.</text>
</comment>
<dbReference type="GO" id="GO:0016887">
    <property type="term" value="F:ATP hydrolysis activity"/>
    <property type="evidence" value="ECO:0007669"/>
    <property type="project" value="InterPro"/>
</dbReference>
<evidence type="ECO:0000256" key="6">
    <source>
        <dbReference type="ARBA" id="ARBA00022692"/>
    </source>
</evidence>
<keyword evidence="10 11" id="KW-0472">Membrane</keyword>
<evidence type="ECO:0000256" key="12">
    <source>
        <dbReference type="SAM" id="MobiDB-lite"/>
    </source>
</evidence>
<evidence type="ECO:0000256" key="2">
    <source>
        <dbReference type="ARBA" id="ARBA00004202"/>
    </source>
</evidence>
<feature type="domain" description="ABC transporter" evidence="13">
    <location>
        <begin position="316"/>
        <end position="560"/>
    </location>
</feature>
<name>A0A399T3R7_9MICO</name>
<dbReference type="InterPro" id="IPR035906">
    <property type="entry name" value="MetI-like_sf"/>
</dbReference>
<comment type="similarity">
    <text evidence="11">Belongs to the binding-protein-dependent transport system permease family.</text>
</comment>
<reference evidence="15 16" key="1">
    <citation type="submission" date="2018-08" db="EMBL/GenBank/DDBJ databases">
        <title>Genome Sequence of Clavibacter michiganensis Subspecies type strains, and the Atypical Peach-Colored Strains Isolated from Tomato.</title>
        <authorList>
            <person name="Osdaghi E."/>
            <person name="Portier P."/>
            <person name="Briand M."/>
            <person name="Jacques M.-A."/>
        </authorList>
    </citation>
    <scope>NUCLEOTIDE SEQUENCE [LARGE SCALE GENOMIC DNA]</scope>
    <source>
        <strain evidence="15 16">CFBP 8615</strain>
    </source>
</reference>
<dbReference type="GO" id="GO:0005886">
    <property type="term" value="C:plasma membrane"/>
    <property type="evidence" value="ECO:0007669"/>
    <property type="project" value="UniProtKB-SubCell"/>
</dbReference>
<evidence type="ECO:0000256" key="10">
    <source>
        <dbReference type="ARBA" id="ARBA00023136"/>
    </source>
</evidence>
<dbReference type="GO" id="GO:0005524">
    <property type="term" value="F:ATP binding"/>
    <property type="evidence" value="ECO:0007669"/>
    <property type="project" value="UniProtKB-KW"/>
</dbReference>
<dbReference type="PROSITE" id="PS50893">
    <property type="entry name" value="ABC_TRANSPORTER_2"/>
    <property type="match status" value="1"/>
</dbReference>
<evidence type="ECO:0000256" key="5">
    <source>
        <dbReference type="ARBA" id="ARBA00022475"/>
    </source>
</evidence>
<dbReference type="InterPro" id="IPR003593">
    <property type="entry name" value="AAA+_ATPase"/>
</dbReference>
<dbReference type="AlphaFoldDB" id="A0A399T3R7"/>
<feature type="transmembrane region" description="Helical" evidence="11">
    <location>
        <begin position="34"/>
        <end position="54"/>
    </location>
</feature>
<dbReference type="Gene3D" id="1.10.3720.10">
    <property type="entry name" value="MetI-like"/>
    <property type="match status" value="1"/>
</dbReference>
<evidence type="ECO:0000256" key="8">
    <source>
        <dbReference type="ARBA" id="ARBA00022840"/>
    </source>
</evidence>
<dbReference type="RefSeq" id="WP_119382187.1">
    <property type="nucleotide sequence ID" value="NZ_QWGT01000150.1"/>
</dbReference>
<dbReference type="PROSITE" id="PS50928">
    <property type="entry name" value="ABC_TM1"/>
    <property type="match status" value="1"/>
</dbReference>
<feature type="region of interest" description="Disordered" evidence="12">
    <location>
        <begin position="1"/>
        <end position="24"/>
    </location>
</feature>
<evidence type="ECO:0000256" key="9">
    <source>
        <dbReference type="ARBA" id="ARBA00022989"/>
    </source>
</evidence>
<dbReference type="Pfam" id="PF00528">
    <property type="entry name" value="BPD_transp_1"/>
    <property type="match status" value="1"/>
</dbReference>
<dbReference type="Pfam" id="PF00005">
    <property type="entry name" value="ABC_tran"/>
    <property type="match status" value="1"/>
</dbReference>
<feature type="transmembrane region" description="Helical" evidence="11">
    <location>
        <begin position="93"/>
        <end position="119"/>
    </location>
</feature>
<dbReference type="EMBL" id="QWGT01000150">
    <property type="protein sequence ID" value="RIJ51030.1"/>
    <property type="molecule type" value="Genomic_DNA"/>
</dbReference>
<comment type="subcellular location">
    <subcellularLocation>
        <location evidence="11">Cell membrane</location>
        <topology evidence="11">Multi-pass membrane protein</topology>
    </subcellularLocation>
    <subcellularLocation>
        <location evidence="2">Cell membrane</location>
        <topology evidence="2">Peripheral membrane protein</topology>
    </subcellularLocation>
    <subcellularLocation>
        <location evidence="1">Membrane</location>
        <topology evidence="1">Multi-pass membrane protein</topology>
    </subcellularLocation>
</comment>
<dbReference type="CDD" id="cd06261">
    <property type="entry name" value="TM_PBP2"/>
    <property type="match status" value="1"/>
</dbReference>
<dbReference type="InterPro" id="IPR000515">
    <property type="entry name" value="MetI-like"/>
</dbReference>
<sequence>MTDTTAAAATAAAGPAAPAPGSTPRRFHWTPGLVTGLVLLGAVVLVGIVAPMFLQEQADTMAERAASPSAAHPLGTDQAGHDMLARSLVATRLTLVMTLGATVIAVLVGIAAGTAVWLLPRRAREVCLRVIDAMVAFPGLLLALVVAAILGAGAVPAVIAIGVAGIPTFARLTANLAARVSQRDYVSTARLLGVGNRRIVTDHMLPNMAEPLLVLAASTFAQSLTAISALSFVGLGVQSPQYDFGKLLNEALPSLLAGRPEQTVGPAVLIVVTGLAAMLVGDGLAAAADPRSGRRASAASVRGAGTTLVPGLDAMVRVEDLWVRTASGAPLVKGISFTVARGEIVGIVGESGSGKSLTAMSVARLLADGLEAEARTMRLDDVDLLGRVDPRVMAQTVSLVYQDPGSTFNPALRLGTQLTEVLRTHRGQSRSAARSTVLDALRRVHLTLPEKRLRQHPHELSGGMRQRAMIAAALSVDPKLIIADEPTTALDVTVQAEILRELKRLNRDTGTAVMFISHDIGVVRALCDRVLVMNGGEIVEEIDADRLDTATAVHPYTRALLAATPSLTERVGELPVVDWRAEQARGTGAATVPDTEEVAR</sequence>
<dbReference type="PANTHER" id="PTHR43297">
    <property type="entry name" value="OLIGOPEPTIDE TRANSPORT ATP-BINDING PROTEIN APPD"/>
    <property type="match status" value="1"/>
</dbReference>
<evidence type="ECO:0000256" key="4">
    <source>
        <dbReference type="ARBA" id="ARBA00022448"/>
    </source>
</evidence>
<keyword evidence="5" id="KW-1003">Cell membrane</keyword>
<dbReference type="InterPro" id="IPR027417">
    <property type="entry name" value="P-loop_NTPase"/>
</dbReference>
<evidence type="ECO:0000256" key="3">
    <source>
        <dbReference type="ARBA" id="ARBA00005417"/>
    </source>
</evidence>
<gene>
    <name evidence="15" type="ORF">DZG00_10445</name>
</gene>
<dbReference type="Proteomes" id="UP000266484">
    <property type="component" value="Unassembled WGS sequence"/>
</dbReference>
<dbReference type="PROSITE" id="PS00211">
    <property type="entry name" value="ABC_TRANSPORTER_1"/>
    <property type="match status" value="1"/>
</dbReference>
<evidence type="ECO:0000256" key="7">
    <source>
        <dbReference type="ARBA" id="ARBA00022741"/>
    </source>
</evidence>
<dbReference type="SMART" id="SM00382">
    <property type="entry name" value="AAA"/>
    <property type="match status" value="1"/>
</dbReference>
<dbReference type="GO" id="GO:0055085">
    <property type="term" value="P:transmembrane transport"/>
    <property type="evidence" value="ECO:0007669"/>
    <property type="project" value="InterPro"/>
</dbReference>
<dbReference type="CDD" id="cd03257">
    <property type="entry name" value="ABC_NikE_OppD_transporters"/>
    <property type="match status" value="1"/>
</dbReference>
<comment type="caution">
    <text evidence="15">The sequence shown here is derived from an EMBL/GenBank/DDBJ whole genome shotgun (WGS) entry which is preliminary data.</text>
</comment>